<sequence length="117" mass="12397">MPGKLTNRPKLRPEAPASTQRPVNAAPQPQSPEALGGGRQLLGPPQEISVVQGEANGSPARPRSAGRTGGGCREWPANPRPGGAWVVGIQQPQKEPLTILDFRPKKVSLSPSFPNRL</sequence>
<gene>
    <name evidence="1" type="ORF">K3G42_002862</name>
</gene>
<name>A0ACB8EFC5_9SAUR</name>
<reference evidence="1" key="1">
    <citation type="submission" date="2021-08" db="EMBL/GenBank/DDBJ databases">
        <title>The first chromosome-level gecko genome reveals the dynamic sex chromosomes of Neotropical dwarf geckos (Sphaerodactylidae: Sphaerodactylus).</title>
        <authorList>
            <person name="Pinto B.J."/>
            <person name="Keating S.E."/>
            <person name="Gamble T."/>
        </authorList>
    </citation>
    <scope>NUCLEOTIDE SEQUENCE</scope>
    <source>
        <strain evidence="1">TG3544</strain>
    </source>
</reference>
<dbReference type="Proteomes" id="UP000827872">
    <property type="component" value="Linkage Group LG03"/>
</dbReference>
<dbReference type="EMBL" id="CM037616">
    <property type="protein sequence ID" value="KAH7991205.1"/>
    <property type="molecule type" value="Genomic_DNA"/>
</dbReference>
<protein>
    <submittedName>
        <fullName evidence="1">Uncharacterized protein</fullName>
    </submittedName>
</protein>
<organism evidence="1 2">
    <name type="scientific">Sphaerodactylus townsendi</name>
    <dbReference type="NCBI Taxonomy" id="933632"/>
    <lineage>
        <taxon>Eukaryota</taxon>
        <taxon>Metazoa</taxon>
        <taxon>Chordata</taxon>
        <taxon>Craniata</taxon>
        <taxon>Vertebrata</taxon>
        <taxon>Euteleostomi</taxon>
        <taxon>Lepidosauria</taxon>
        <taxon>Squamata</taxon>
        <taxon>Bifurcata</taxon>
        <taxon>Gekkota</taxon>
        <taxon>Sphaerodactylidae</taxon>
        <taxon>Sphaerodactylus</taxon>
    </lineage>
</organism>
<comment type="caution">
    <text evidence="1">The sequence shown here is derived from an EMBL/GenBank/DDBJ whole genome shotgun (WGS) entry which is preliminary data.</text>
</comment>
<keyword evidence="2" id="KW-1185">Reference proteome</keyword>
<evidence type="ECO:0000313" key="1">
    <source>
        <dbReference type="EMBL" id="KAH7991205.1"/>
    </source>
</evidence>
<proteinExistence type="predicted"/>
<evidence type="ECO:0000313" key="2">
    <source>
        <dbReference type="Proteomes" id="UP000827872"/>
    </source>
</evidence>
<accession>A0ACB8EFC5</accession>